<feature type="region of interest" description="Disordered" evidence="2">
    <location>
        <begin position="753"/>
        <end position="843"/>
    </location>
</feature>
<evidence type="ECO:0000313" key="4">
    <source>
        <dbReference type="EMBL" id="KAJ3473817.1"/>
    </source>
</evidence>
<organism evidence="4 5">
    <name type="scientific">Meripilus lineatus</name>
    <dbReference type="NCBI Taxonomy" id="2056292"/>
    <lineage>
        <taxon>Eukaryota</taxon>
        <taxon>Fungi</taxon>
        <taxon>Dikarya</taxon>
        <taxon>Basidiomycota</taxon>
        <taxon>Agaricomycotina</taxon>
        <taxon>Agaricomycetes</taxon>
        <taxon>Polyporales</taxon>
        <taxon>Meripilaceae</taxon>
        <taxon>Meripilus</taxon>
    </lineage>
</organism>
<evidence type="ECO:0000259" key="3">
    <source>
        <dbReference type="SMART" id="SM00906"/>
    </source>
</evidence>
<feature type="domain" description="Xylanolytic transcriptional activator regulatory" evidence="3">
    <location>
        <begin position="220"/>
        <end position="295"/>
    </location>
</feature>
<feature type="compositionally biased region" description="Polar residues" evidence="2">
    <location>
        <begin position="777"/>
        <end position="786"/>
    </location>
</feature>
<feature type="region of interest" description="Disordered" evidence="2">
    <location>
        <begin position="699"/>
        <end position="732"/>
    </location>
</feature>
<dbReference type="GO" id="GO:0003677">
    <property type="term" value="F:DNA binding"/>
    <property type="evidence" value="ECO:0007669"/>
    <property type="project" value="InterPro"/>
</dbReference>
<feature type="compositionally biased region" description="Basic residues" evidence="2">
    <location>
        <begin position="820"/>
        <end position="829"/>
    </location>
</feature>
<comment type="caution">
    <text evidence="4">The sequence shown here is derived from an EMBL/GenBank/DDBJ whole genome shotgun (WGS) entry which is preliminary data.</text>
</comment>
<keyword evidence="1" id="KW-0539">Nucleus</keyword>
<feature type="compositionally biased region" description="Basic and acidic residues" evidence="2">
    <location>
        <begin position="719"/>
        <end position="729"/>
    </location>
</feature>
<dbReference type="GO" id="GO:0006351">
    <property type="term" value="P:DNA-templated transcription"/>
    <property type="evidence" value="ECO:0007669"/>
    <property type="project" value="InterPro"/>
</dbReference>
<dbReference type="PANTHER" id="PTHR46910">
    <property type="entry name" value="TRANSCRIPTION FACTOR PDR1"/>
    <property type="match status" value="1"/>
</dbReference>
<gene>
    <name evidence="4" type="ORF">NLI96_g12811</name>
</gene>
<proteinExistence type="predicted"/>
<dbReference type="InterPro" id="IPR007219">
    <property type="entry name" value="XnlR_reg_dom"/>
</dbReference>
<evidence type="ECO:0000256" key="2">
    <source>
        <dbReference type="SAM" id="MobiDB-lite"/>
    </source>
</evidence>
<reference evidence="4" key="1">
    <citation type="submission" date="2022-07" db="EMBL/GenBank/DDBJ databases">
        <title>Genome Sequence of Physisporinus lineatus.</title>
        <authorList>
            <person name="Buettner E."/>
        </authorList>
    </citation>
    <scope>NUCLEOTIDE SEQUENCE</scope>
    <source>
        <strain evidence="4">VT162</strain>
    </source>
</reference>
<dbReference type="EMBL" id="JANAWD010001246">
    <property type="protein sequence ID" value="KAJ3473817.1"/>
    <property type="molecule type" value="Genomic_DNA"/>
</dbReference>
<dbReference type="Proteomes" id="UP001212997">
    <property type="component" value="Unassembled WGS sequence"/>
</dbReference>
<name>A0AAD5UT43_9APHY</name>
<dbReference type="GO" id="GO:0008270">
    <property type="term" value="F:zinc ion binding"/>
    <property type="evidence" value="ECO:0007669"/>
    <property type="project" value="InterPro"/>
</dbReference>
<dbReference type="Pfam" id="PF04082">
    <property type="entry name" value="Fungal_trans"/>
    <property type="match status" value="1"/>
</dbReference>
<evidence type="ECO:0000313" key="5">
    <source>
        <dbReference type="Proteomes" id="UP001212997"/>
    </source>
</evidence>
<feature type="region of interest" description="Disordered" evidence="2">
    <location>
        <begin position="543"/>
        <end position="602"/>
    </location>
</feature>
<dbReference type="GO" id="GO:0003700">
    <property type="term" value="F:DNA-binding transcription factor activity"/>
    <property type="evidence" value="ECO:0007669"/>
    <property type="project" value="InterPro"/>
</dbReference>
<dbReference type="SMART" id="SM00906">
    <property type="entry name" value="Fungal_trans"/>
    <property type="match status" value="1"/>
</dbReference>
<sequence>MQKLDIHESRDNVDSQWRFHGKSSAFKLISTARKMQQRHLEGAGRNIEGEGSPPCEEEYRREFFWTSPAWEREWDQQGSEYPKSLRGKFPDLDLAARLIDGYFAIMNAHFPLLHRPTFDRQFQDRLYERDVWFTCLCMSIFGLASRWSFDPRTLADDHDLRITPPQDDPIWNTAGWKYIEVAFEIHRTCQTAILPPQLFEVQTYSLIGMWLRGTPVFTDAWTFVSIGIRKAQDIGAHRKKVYRGTGKPTVEEELWKRAYWHLVTFDRIGSMILGRPCASRDEDLDLDMPLEVDDEYWEHEDPAMAWVQPRGKPPMVSAFVCWIKLTEIAAFALRTLYVIGNSQTPIGVSGPRWREEAVARLNADLSEWIEQIPPHLKWRPIMDDPLFCSQATTLITTYYMVQIVAHRPFFPVPSALTLRGFQPHKKDHQGERPEFPWYCLSICVNAAKATADILEEHTEHAKMKNFASMMNASYVCAGVLLVHIWLMKALEKSEPKDNEVIRRVSSERMSDSMSVLQRLMDRLEYISHRMEIAGIWLEEIKESLPPSNADSPSPGPAEEEPPMQALGHPGLSSHERSYPQSEALHPSTSTSVGSTEYNPSGHYEYRIPEESLYPTQSYHAPTKFAPEIPLYDPHSLVPSPYPYHGMPSQEWKQPQASVPHVHQPHPTTTQPLTSYVRLDTPAPQAPMITPGYNTSLRHQQRSYSDMRQSFDRTVPSENRVPHTPDREHSGSQLAQEYVSSHVPITTYHQLQYPETPINPDPPTLHTSRSQDHLRYHQPQQQENWLPQESHVQRDERRMSWREHFPHNAPPQQHVQTAKYPHPHPRLSHHRSSDSFHSGNMETLDDAIERERQGHSYGRPAPY</sequence>
<dbReference type="AlphaFoldDB" id="A0AAD5UT43"/>
<dbReference type="PANTHER" id="PTHR46910:SF38">
    <property type="entry name" value="ZN(2)-C6 FUNGAL-TYPE DOMAIN-CONTAINING PROTEIN"/>
    <property type="match status" value="1"/>
</dbReference>
<dbReference type="InterPro" id="IPR050987">
    <property type="entry name" value="AtrR-like"/>
</dbReference>
<feature type="compositionally biased region" description="Basic and acidic residues" evidence="2">
    <location>
        <begin position="790"/>
        <end position="805"/>
    </location>
</feature>
<dbReference type="CDD" id="cd12148">
    <property type="entry name" value="fungal_TF_MHR"/>
    <property type="match status" value="1"/>
</dbReference>
<accession>A0AAD5UT43</accession>
<evidence type="ECO:0000256" key="1">
    <source>
        <dbReference type="ARBA" id="ARBA00023242"/>
    </source>
</evidence>
<protein>
    <recommendedName>
        <fullName evidence="3">Xylanolytic transcriptional activator regulatory domain-containing protein</fullName>
    </recommendedName>
</protein>
<keyword evidence="5" id="KW-1185">Reference proteome</keyword>
<feature type="compositionally biased region" description="Polar residues" evidence="2">
    <location>
        <begin position="586"/>
        <end position="598"/>
    </location>
</feature>